<organism evidence="8 9">
    <name type="scientific">Longimonas halophila</name>
    <dbReference type="NCBI Taxonomy" id="1469170"/>
    <lineage>
        <taxon>Bacteria</taxon>
        <taxon>Pseudomonadati</taxon>
        <taxon>Rhodothermota</taxon>
        <taxon>Rhodothermia</taxon>
        <taxon>Rhodothermales</taxon>
        <taxon>Salisaetaceae</taxon>
        <taxon>Longimonas</taxon>
    </lineage>
</organism>
<keyword evidence="6" id="KW-0464">Manganese</keyword>
<dbReference type="GO" id="GO:0046872">
    <property type="term" value="F:metal ion binding"/>
    <property type="evidence" value="ECO:0007669"/>
    <property type="project" value="UniProtKB-KW"/>
</dbReference>
<keyword evidence="5" id="KW-0472">Membrane</keyword>
<dbReference type="InterPro" id="IPR004843">
    <property type="entry name" value="Calcineurin-like_PHP"/>
</dbReference>
<sequence length="255" mass="29014">MVLFVSDMHLGRSSARASREHERALIDCLRAHADQATHLYLLGDVFDAYIEHRSYIPKQGIRLMGELAQWTARRKPVCYLHGNHDPWHLDFMDRELGVRVVEGPWTAHHYGQHIHLAHGDRVASTHGRWGQWMRQVMHHRGAVAAYRTLLPADWGLAAAQWVSRRLHGDPDPAVIRALRSHAVQVLHTTAAHAVLMGHSHAAELHEDRAGVYLNTGNWYEKRTFVRLTPDRWALMQWNGAAARPIKTAPVSQGQP</sequence>
<dbReference type="PANTHER" id="PTHR34990">
    <property type="entry name" value="UDP-2,3-DIACYLGLUCOSAMINE HYDROLASE-RELATED"/>
    <property type="match status" value="1"/>
</dbReference>
<evidence type="ECO:0000259" key="7">
    <source>
        <dbReference type="Pfam" id="PF00149"/>
    </source>
</evidence>
<evidence type="ECO:0000313" key="9">
    <source>
        <dbReference type="Proteomes" id="UP000221024"/>
    </source>
</evidence>
<evidence type="ECO:0000256" key="6">
    <source>
        <dbReference type="ARBA" id="ARBA00023211"/>
    </source>
</evidence>
<comment type="caution">
    <text evidence="8">The sequence shown here is derived from an EMBL/GenBank/DDBJ whole genome shotgun (WGS) entry which is preliminary data.</text>
</comment>
<dbReference type="Proteomes" id="UP000221024">
    <property type="component" value="Unassembled WGS sequence"/>
</dbReference>
<gene>
    <name evidence="8" type="ORF">CRI93_04760</name>
</gene>
<dbReference type="OrthoDB" id="9802481at2"/>
<dbReference type="Gene3D" id="3.60.21.10">
    <property type="match status" value="1"/>
</dbReference>
<proteinExistence type="predicted"/>
<keyword evidence="1" id="KW-1003">Cell membrane</keyword>
<evidence type="ECO:0000256" key="2">
    <source>
        <dbReference type="ARBA" id="ARBA00022519"/>
    </source>
</evidence>
<evidence type="ECO:0000256" key="4">
    <source>
        <dbReference type="ARBA" id="ARBA00022801"/>
    </source>
</evidence>
<evidence type="ECO:0000256" key="1">
    <source>
        <dbReference type="ARBA" id="ARBA00022475"/>
    </source>
</evidence>
<keyword evidence="9" id="KW-1185">Reference proteome</keyword>
<dbReference type="CDD" id="cd07398">
    <property type="entry name" value="MPP_YbbF-LpxH"/>
    <property type="match status" value="1"/>
</dbReference>
<reference evidence="8 9" key="1">
    <citation type="submission" date="2017-10" db="EMBL/GenBank/DDBJ databases">
        <title>Draft genome of Longimonas halophila.</title>
        <authorList>
            <person name="Goh K.M."/>
            <person name="Shamsir M.S."/>
            <person name="Lim S.W."/>
        </authorList>
    </citation>
    <scope>NUCLEOTIDE SEQUENCE [LARGE SCALE GENOMIC DNA]</scope>
    <source>
        <strain evidence="8 9">KCTC 42399</strain>
    </source>
</reference>
<dbReference type="GO" id="GO:0016020">
    <property type="term" value="C:membrane"/>
    <property type="evidence" value="ECO:0007669"/>
    <property type="project" value="GOC"/>
</dbReference>
<dbReference type="InterPro" id="IPR029052">
    <property type="entry name" value="Metallo-depent_PP-like"/>
</dbReference>
<keyword evidence="4 8" id="KW-0378">Hydrolase</keyword>
<dbReference type="GO" id="GO:0009245">
    <property type="term" value="P:lipid A biosynthetic process"/>
    <property type="evidence" value="ECO:0007669"/>
    <property type="project" value="TreeGrafter"/>
</dbReference>
<accession>A0A2H3P7A1</accession>
<name>A0A2H3P7A1_9BACT</name>
<dbReference type="GO" id="GO:0008758">
    <property type="term" value="F:UDP-2,3-diacylglucosamine hydrolase activity"/>
    <property type="evidence" value="ECO:0007669"/>
    <property type="project" value="TreeGrafter"/>
</dbReference>
<dbReference type="SUPFAM" id="SSF56300">
    <property type="entry name" value="Metallo-dependent phosphatases"/>
    <property type="match status" value="1"/>
</dbReference>
<feature type="domain" description="Calcineurin-like phosphoesterase" evidence="7">
    <location>
        <begin position="2"/>
        <end position="201"/>
    </location>
</feature>
<dbReference type="InterPro" id="IPR043461">
    <property type="entry name" value="LpxH-like"/>
</dbReference>
<keyword evidence="3" id="KW-0479">Metal-binding</keyword>
<evidence type="ECO:0000256" key="5">
    <source>
        <dbReference type="ARBA" id="ARBA00023136"/>
    </source>
</evidence>
<dbReference type="EMBL" id="PDEP01000003">
    <property type="protein sequence ID" value="PEN08428.1"/>
    <property type="molecule type" value="Genomic_DNA"/>
</dbReference>
<keyword evidence="2" id="KW-0997">Cell inner membrane</keyword>
<protein>
    <submittedName>
        <fullName evidence="8">UDP-2,3-diacylglucosamine hydrolase</fullName>
    </submittedName>
</protein>
<evidence type="ECO:0000256" key="3">
    <source>
        <dbReference type="ARBA" id="ARBA00022723"/>
    </source>
</evidence>
<evidence type="ECO:0000313" key="8">
    <source>
        <dbReference type="EMBL" id="PEN08428.1"/>
    </source>
</evidence>
<dbReference type="PANTHER" id="PTHR34990:SF1">
    <property type="entry name" value="UDP-2,3-DIACYLGLUCOSAMINE HYDROLASE"/>
    <property type="match status" value="1"/>
</dbReference>
<dbReference type="AlphaFoldDB" id="A0A2H3P7A1"/>
<dbReference type="RefSeq" id="WP_098061468.1">
    <property type="nucleotide sequence ID" value="NZ_PDEP01000003.1"/>
</dbReference>
<dbReference type="Pfam" id="PF00149">
    <property type="entry name" value="Metallophos"/>
    <property type="match status" value="1"/>
</dbReference>